<evidence type="ECO:0000256" key="5">
    <source>
        <dbReference type="ARBA" id="ARBA00023136"/>
    </source>
</evidence>
<feature type="transmembrane region" description="Helical" evidence="6">
    <location>
        <begin position="212"/>
        <end position="235"/>
    </location>
</feature>
<evidence type="ECO:0000313" key="8">
    <source>
        <dbReference type="EMBL" id="NEK87536.1"/>
    </source>
</evidence>
<dbReference type="GO" id="GO:0022857">
    <property type="term" value="F:transmembrane transporter activity"/>
    <property type="evidence" value="ECO:0007669"/>
    <property type="project" value="InterPro"/>
</dbReference>
<evidence type="ECO:0000313" key="9">
    <source>
        <dbReference type="Proteomes" id="UP000479241"/>
    </source>
</evidence>
<dbReference type="InterPro" id="IPR011701">
    <property type="entry name" value="MFS"/>
</dbReference>
<feature type="transmembrane region" description="Helical" evidence="6">
    <location>
        <begin position="81"/>
        <end position="99"/>
    </location>
</feature>
<name>A0A6L9W602_9ACTN</name>
<dbReference type="SUPFAM" id="SSF103473">
    <property type="entry name" value="MFS general substrate transporter"/>
    <property type="match status" value="1"/>
</dbReference>
<protein>
    <submittedName>
        <fullName evidence="8">MFS transporter</fullName>
    </submittedName>
</protein>
<gene>
    <name evidence="8" type="ORF">GCU60_17480</name>
</gene>
<evidence type="ECO:0000256" key="4">
    <source>
        <dbReference type="ARBA" id="ARBA00022989"/>
    </source>
</evidence>
<feature type="transmembrane region" description="Helical" evidence="6">
    <location>
        <begin position="274"/>
        <end position="294"/>
    </location>
</feature>
<evidence type="ECO:0000259" key="7">
    <source>
        <dbReference type="PROSITE" id="PS50850"/>
    </source>
</evidence>
<proteinExistence type="predicted"/>
<dbReference type="InterPro" id="IPR036259">
    <property type="entry name" value="MFS_trans_sf"/>
</dbReference>
<dbReference type="InterPro" id="IPR020846">
    <property type="entry name" value="MFS_dom"/>
</dbReference>
<feature type="transmembrane region" description="Helical" evidence="6">
    <location>
        <begin position="166"/>
        <end position="185"/>
    </location>
</feature>
<feature type="transmembrane region" description="Helical" evidence="6">
    <location>
        <begin position="337"/>
        <end position="358"/>
    </location>
</feature>
<reference evidence="8 9" key="1">
    <citation type="submission" date="2019-12" db="EMBL/GenBank/DDBJ databases">
        <title>the WGS of Blastococcus saxobsidens 67B17.</title>
        <authorList>
            <person name="Jiang Z."/>
        </authorList>
    </citation>
    <scope>NUCLEOTIDE SEQUENCE [LARGE SCALE GENOMIC DNA]</scope>
    <source>
        <strain evidence="8 9">67B17</strain>
    </source>
</reference>
<dbReference type="InterPro" id="IPR050189">
    <property type="entry name" value="MFS_Efflux_Transporters"/>
</dbReference>
<keyword evidence="3 6" id="KW-0812">Transmembrane</keyword>
<sequence>MNTAQDLPPGVARPHLRGLQGVNLVSSLDRATIAPMLLVIAADLRVSVAEVTLVASVYYLTYGLMQPVWGIVAARVGTVRTLRLTLAGAGVVGLASALAPDVVALTVLRSIAGGLFAAAIPSTLVYVGTRVPVERRQQPLADLMAGVAVGMAAGTLGAGWSAELISWRWAFAATAAAGVVLAVLLRTLPELPRVPGSARPVRTLVSAVRRPWTALVLVLAFVEGAALTGVLTFIAPGVQESITGGAGVAGSVVAAYGISVLLFTRVVRPLSGRLTTPTLLVVGGVAGVGGFGVLAVHRGLVGGLVACVLLGAAWAFMHSTLQTWATSVAPEARAQVVPLFAACLFLGGSTGAALSAGPADDGRYALLFGLTSAVLVPLTVVAALGRRRYLRTRPGR</sequence>
<evidence type="ECO:0000256" key="1">
    <source>
        <dbReference type="ARBA" id="ARBA00004651"/>
    </source>
</evidence>
<feature type="transmembrane region" description="Helical" evidence="6">
    <location>
        <begin position="140"/>
        <end position="160"/>
    </location>
</feature>
<dbReference type="EMBL" id="JAAGWG010000034">
    <property type="protein sequence ID" value="NEK87536.1"/>
    <property type="molecule type" value="Genomic_DNA"/>
</dbReference>
<feature type="transmembrane region" description="Helical" evidence="6">
    <location>
        <begin position="300"/>
        <end position="317"/>
    </location>
</feature>
<comment type="subcellular location">
    <subcellularLocation>
        <location evidence="1">Cell membrane</location>
        <topology evidence="1">Multi-pass membrane protein</topology>
    </subcellularLocation>
</comment>
<feature type="transmembrane region" description="Helical" evidence="6">
    <location>
        <begin position="241"/>
        <end position="262"/>
    </location>
</feature>
<dbReference type="RefSeq" id="WP_163207598.1">
    <property type="nucleotide sequence ID" value="NZ_JAAGWG010000034.1"/>
</dbReference>
<dbReference type="PANTHER" id="PTHR43124">
    <property type="entry name" value="PURINE EFFLUX PUMP PBUE"/>
    <property type="match status" value="1"/>
</dbReference>
<dbReference type="Gene3D" id="1.20.1250.20">
    <property type="entry name" value="MFS general substrate transporter like domains"/>
    <property type="match status" value="1"/>
</dbReference>
<keyword evidence="4 6" id="KW-1133">Transmembrane helix</keyword>
<dbReference type="Pfam" id="PF07690">
    <property type="entry name" value="MFS_1"/>
    <property type="match status" value="1"/>
</dbReference>
<evidence type="ECO:0000256" key="6">
    <source>
        <dbReference type="SAM" id="Phobius"/>
    </source>
</evidence>
<evidence type="ECO:0000256" key="3">
    <source>
        <dbReference type="ARBA" id="ARBA00022692"/>
    </source>
</evidence>
<keyword evidence="5 6" id="KW-0472">Membrane</keyword>
<keyword evidence="2" id="KW-1003">Cell membrane</keyword>
<dbReference type="PROSITE" id="PS50850">
    <property type="entry name" value="MFS"/>
    <property type="match status" value="1"/>
</dbReference>
<dbReference type="AlphaFoldDB" id="A0A6L9W602"/>
<dbReference type="PANTHER" id="PTHR43124:SF3">
    <property type="entry name" value="CHLORAMPHENICOL EFFLUX PUMP RV0191"/>
    <property type="match status" value="1"/>
</dbReference>
<accession>A0A6L9W602</accession>
<feature type="transmembrane region" description="Helical" evidence="6">
    <location>
        <begin position="111"/>
        <end position="128"/>
    </location>
</feature>
<evidence type="ECO:0000256" key="2">
    <source>
        <dbReference type="ARBA" id="ARBA00022475"/>
    </source>
</evidence>
<organism evidence="8 9">
    <name type="scientific">Blastococcus saxobsidens</name>
    <dbReference type="NCBI Taxonomy" id="138336"/>
    <lineage>
        <taxon>Bacteria</taxon>
        <taxon>Bacillati</taxon>
        <taxon>Actinomycetota</taxon>
        <taxon>Actinomycetes</taxon>
        <taxon>Geodermatophilales</taxon>
        <taxon>Geodermatophilaceae</taxon>
        <taxon>Blastococcus</taxon>
    </lineage>
</organism>
<comment type="caution">
    <text evidence="8">The sequence shown here is derived from an EMBL/GenBank/DDBJ whole genome shotgun (WGS) entry which is preliminary data.</text>
</comment>
<dbReference type="Proteomes" id="UP000479241">
    <property type="component" value="Unassembled WGS sequence"/>
</dbReference>
<feature type="transmembrane region" description="Helical" evidence="6">
    <location>
        <begin position="364"/>
        <end position="384"/>
    </location>
</feature>
<feature type="domain" description="Major facilitator superfamily (MFS) profile" evidence="7">
    <location>
        <begin position="15"/>
        <end position="389"/>
    </location>
</feature>
<dbReference type="GO" id="GO:0005886">
    <property type="term" value="C:plasma membrane"/>
    <property type="evidence" value="ECO:0007669"/>
    <property type="project" value="UniProtKB-SubCell"/>
</dbReference>